<gene>
    <name evidence="3" type="ORF">PILCRDRAFT_12636</name>
</gene>
<feature type="transmembrane region" description="Helical" evidence="1">
    <location>
        <begin position="26"/>
        <end position="43"/>
    </location>
</feature>
<feature type="transmembrane region" description="Helical" evidence="1">
    <location>
        <begin position="133"/>
        <end position="153"/>
    </location>
</feature>
<dbReference type="EMBL" id="KN833033">
    <property type="protein sequence ID" value="KIM76582.1"/>
    <property type="molecule type" value="Genomic_DNA"/>
</dbReference>
<evidence type="ECO:0000313" key="4">
    <source>
        <dbReference type="Proteomes" id="UP000054166"/>
    </source>
</evidence>
<evidence type="ECO:0000256" key="1">
    <source>
        <dbReference type="SAM" id="Phobius"/>
    </source>
</evidence>
<evidence type="ECO:0000259" key="2">
    <source>
        <dbReference type="Pfam" id="PF20151"/>
    </source>
</evidence>
<dbReference type="InParanoid" id="A0A0C3BGW8"/>
<dbReference type="InterPro" id="IPR045340">
    <property type="entry name" value="DUF6533"/>
</dbReference>
<dbReference type="OrthoDB" id="3354157at2759"/>
<feature type="transmembrane region" description="Helical" evidence="1">
    <location>
        <begin position="64"/>
        <end position="83"/>
    </location>
</feature>
<dbReference type="AlphaFoldDB" id="A0A0C3BGW8"/>
<dbReference type="HOGENOM" id="CLU_035509_12_0_1"/>
<reference evidence="3 4" key="1">
    <citation type="submission" date="2014-04" db="EMBL/GenBank/DDBJ databases">
        <authorList>
            <consortium name="DOE Joint Genome Institute"/>
            <person name="Kuo A."/>
            <person name="Tarkka M."/>
            <person name="Buscot F."/>
            <person name="Kohler A."/>
            <person name="Nagy L.G."/>
            <person name="Floudas D."/>
            <person name="Copeland A."/>
            <person name="Barry K.W."/>
            <person name="Cichocki N."/>
            <person name="Veneault-Fourrey C."/>
            <person name="LaButti K."/>
            <person name="Lindquist E.A."/>
            <person name="Lipzen A."/>
            <person name="Lundell T."/>
            <person name="Morin E."/>
            <person name="Murat C."/>
            <person name="Sun H."/>
            <person name="Tunlid A."/>
            <person name="Henrissat B."/>
            <person name="Grigoriev I.V."/>
            <person name="Hibbett D.S."/>
            <person name="Martin F."/>
            <person name="Nordberg H.P."/>
            <person name="Cantor M.N."/>
            <person name="Hua S.X."/>
        </authorList>
    </citation>
    <scope>NUCLEOTIDE SEQUENCE [LARGE SCALE GENOMIC DNA]</scope>
    <source>
        <strain evidence="3 4">F 1598</strain>
    </source>
</reference>
<proteinExistence type="predicted"/>
<evidence type="ECO:0000313" key="3">
    <source>
        <dbReference type="EMBL" id="KIM76582.1"/>
    </source>
</evidence>
<protein>
    <recommendedName>
        <fullName evidence="2">DUF6533 domain-containing protein</fullName>
    </recommendedName>
</protein>
<keyword evidence="1" id="KW-0472">Membrane</keyword>
<keyword evidence="1" id="KW-1133">Transmembrane helix</keyword>
<keyword evidence="1" id="KW-0812">Transmembrane</keyword>
<organism evidence="3 4">
    <name type="scientific">Piloderma croceum (strain F 1598)</name>
    <dbReference type="NCBI Taxonomy" id="765440"/>
    <lineage>
        <taxon>Eukaryota</taxon>
        <taxon>Fungi</taxon>
        <taxon>Dikarya</taxon>
        <taxon>Basidiomycota</taxon>
        <taxon>Agaricomycotina</taxon>
        <taxon>Agaricomycetes</taxon>
        <taxon>Agaricomycetidae</taxon>
        <taxon>Atheliales</taxon>
        <taxon>Atheliaceae</taxon>
        <taxon>Piloderma</taxon>
    </lineage>
</organism>
<feature type="transmembrane region" description="Helical" evidence="1">
    <location>
        <begin position="165"/>
        <end position="186"/>
    </location>
</feature>
<feature type="domain" description="DUF6533" evidence="2">
    <location>
        <begin position="26"/>
        <end position="68"/>
    </location>
</feature>
<dbReference type="Proteomes" id="UP000054166">
    <property type="component" value="Unassembled WGS sequence"/>
</dbReference>
<name>A0A0C3BGW8_PILCF</name>
<keyword evidence="4" id="KW-1185">Reference proteome</keyword>
<accession>A0A0C3BGW8</accession>
<sequence length="249" mass="28241">MSSTNGHVPLDSNAPLTFIAVAKNNYVNVSFIMLVLYDHVITLDMEIKWIWTLRWGLPKIIFLINRYLLTSFILLGVITLTIYPVSPSVSIFHATNDGSPPEHASQLLTVVLWYEFLPGCFISSDESFIEWRVWVPTLSLEGILMLLMAWRIISYRNEMSHTITVVARDSAFYFVIMLVGIVLTVADQIHTFIPVAPLLPTQCITSIAVGRMMMNLRGLILDDPEHTVHLKTLEFTHRHGLSSEEQEVA</sequence>
<dbReference type="Pfam" id="PF20151">
    <property type="entry name" value="DUF6533"/>
    <property type="match status" value="1"/>
</dbReference>
<reference evidence="4" key="2">
    <citation type="submission" date="2015-01" db="EMBL/GenBank/DDBJ databases">
        <title>Evolutionary Origins and Diversification of the Mycorrhizal Mutualists.</title>
        <authorList>
            <consortium name="DOE Joint Genome Institute"/>
            <consortium name="Mycorrhizal Genomics Consortium"/>
            <person name="Kohler A."/>
            <person name="Kuo A."/>
            <person name="Nagy L.G."/>
            <person name="Floudas D."/>
            <person name="Copeland A."/>
            <person name="Barry K.W."/>
            <person name="Cichocki N."/>
            <person name="Veneault-Fourrey C."/>
            <person name="LaButti K."/>
            <person name="Lindquist E.A."/>
            <person name="Lipzen A."/>
            <person name="Lundell T."/>
            <person name="Morin E."/>
            <person name="Murat C."/>
            <person name="Riley R."/>
            <person name="Ohm R."/>
            <person name="Sun H."/>
            <person name="Tunlid A."/>
            <person name="Henrissat B."/>
            <person name="Grigoriev I.V."/>
            <person name="Hibbett D.S."/>
            <person name="Martin F."/>
        </authorList>
    </citation>
    <scope>NUCLEOTIDE SEQUENCE [LARGE SCALE GENOMIC DNA]</scope>
    <source>
        <strain evidence="4">F 1598</strain>
    </source>
</reference>